<feature type="transmembrane region" description="Helical" evidence="10">
    <location>
        <begin position="161"/>
        <end position="185"/>
    </location>
</feature>
<organism evidence="13">
    <name type="scientific">Taenia asiatica</name>
    <name type="common">Asian tapeworm</name>
    <dbReference type="NCBI Taxonomy" id="60517"/>
    <lineage>
        <taxon>Eukaryota</taxon>
        <taxon>Metazoa</taxon>
        <taxon>Spiralia</taxon>
        <taxon>Lophotrochozoa</taxon>
        <taxon>Platyhelminthes</taxon>
        <taxon>Cestoda</taxon>
        <taxon>Eucestoda</taxon>
        <taxon>Cyclophyllidea</taxon>
        <taxon>Taeniidae</taxon>
        <taxon>Taenia</taxon>
    </lineage>
</organism>
<evidence type="ECO:0000256" key="2">
    <source>
        <dbReference type="ARBA" id="ARBA00004448"/>
    </source>
</evidence>
<keyword evidence="12" id="KW-1185">Reference proteome</keyword>
<keyword evidence="5" id="KW-0999">Mitochondrion inner membrane</keyword>
<evidence type="ECO:0000256" key="9">
    <source>
        <dbReference type="SAM" id="MobiDB-lite"/>
    </source>
</evidence>
<feature type="transmembrane region" description="Helical" evidence="10">
    <location>
        <begin position="120"/>
        <end position="141"/>
    </location>
</feature>
<dbReference type="OrthoDB" id="9970856at2759"/>
<dbReference type="GO" id="GO:0007007">
    <property type="term" value="P:inner mitochondrial membrane organization"/>
    <property type="evidence" value="ECO:0007669"/>
    <property type="project" value="TreeGrafter"/>
</dbReference>
<evidence type="ECO:0000313" key="11">
    <source>
        <dbReference type="EMBL" id="VDK41213.1"/>
    </source>
</evidence>
<dbReference type="Proteomes" id="UP000282613">
    <property type="component" value="Unassembled WGS sequence"/>
</dbReference>
<evidence type="ECO:0000256" key="10">
    <source>
        <dbReference type="SAM" id="Phobius"/>
    </source>
</evidence>
<keyword evidence="8 10" id="KW-0472">Membrane</keyword>
<evidence type="ECO:0000256" key="6">
    <source>
        <dbReference type="ARBA" id="ARBA00022989"/>
    </source>
</evidence>
<comment type="similarity">
    <text evidence="3">Belongs to the TMEM11 family.</text>
</comment>
<keyword evidence="6 10" id="KW-1133">Transmembrane helix</keyword>
<reference evidence="13" key="1">
    <citation type="submission" date="2017-02" db="UniProtKB">
        <authorList>
            <consortium name="WormBaseParasite"/>
        </authorList>
    </citation>
    <scope>IDENTIFICATION</scope>
</reference>
<dbReference type="STRING" id="60517.A0A0R3WDN4"/>
<keyword evidence="4 10" id="KW-0812">Transmembrane</keyword>
<evidence type="ECO:0000256" key="1">
    <source>
        <dbReference type="ARBA" id="ARBA00002812"/>
    </source>
</evidence>
<evidence type="ECO:0000256" key="4">
    <source>
        <dbReference type="ARBA" id="ARBA00022692"/>
    </source>
</evidence>
<evidence type="ECO:0000313" key="13">
    <source>
        <dbReference type="WBParaSite" id="TASK_0000888401-mRNA-1"/>
    </source>
</evidence>
<dbReference type="GO" id="GO:0005743">
    <property type="term" value="C:mitochondrial inner membrane"/>
    <property type="evidence" value="ECO:0007669"/>
    <property type="project" value="UniProtKB-SubCell"/>
</dbReference>
<dbReference type="EMBL" id="UYRS01018919">
    <property type="protein sequence ID" value="VDK41213.1"/>
    <property type="molecule type" value="Genomic_DNA"/>
</dbReference>
<dbReference type="InterPro" id="IPR026120">
    <property type="entry name" value="TMEM11"/>
</dbReference>
<proteinExistence type="inferred from homology"/>
<reference evidence="11 12" key="2">
    <citation type="submission" date="2018-11" db="EMBL/GenBank/DDBJ databases">
        <authorList>
            <consortium name="Pathogen Informatics"/>
        </authorList>
    </citation>
    <scope>NUCLEOTIDE SEQUENCE [LARGE SCALE GENOMIC DNA]</scope>
</reference>
<sequence>MVIKFDNAKDIRAAQLKHEEMKLESKYLKKGQVKHFKRSGLGGGDGGGGGRDGDEAYRGEEMMGGKKTFAVIRAVYEHRFSPEDFVRELDFVLEKNVNVVIIEPDDLGEITWRWIRTGNWLHKTAVISGLAAIAGTLLALLYENRTGSIVRASLMSVPCGISTSLLPSIFFGLVSATSSSLYALFWQWDPCAKYQVAQSLSVLPACVVAAASGSSSVHPSPASSTESSLHPHDEQQQQGRFHNSSYDCAIAEAGELGQRPVVLIRRDDFYRKILHNTVSIGAVLCVGLAVYRWRCTLVRYHSTRGSAEWISGLMLSTSRSSLSHRVTPFYGVIVCSLSQIVV</sequence>
<dbReference type="AlphaFoldDB" id="A0A0R3WDN4"/>
<accession>A0A0R3WDN4</accession>
<feature type="compositionally biased region" description="Low complexity" evidence="9">
    <location>
        <begin position="216"/>
        <end position="228"/>
    </location>
</feature>
<evidence type="ECO:0000256" key="5">
    <source>
        <dbReference type="ARBA" id="ARBA00022792"/>
    </source>
</evidence>
<evidence type="ECO:0000313" key="12">
    <source>
        <dbReference type="Proteomes" id="UP000282613"/>
    </source>
</evidence>
<comment type="function">
    <text evidence="1">Plays a role in mitochondrial morphogenesis.</text>
</comment>
<dbReference type="PANTHER" id="PTHR15099">
    <property type="entry name" value="PROTEIN PM1"/>
    <property type="match status" value="1"/>
</dbReference>
<evidence type="ECO:0000256" key="7">
    <source>
        <dbReference type="ARBA" id="ARBA00023128"/>
    </source>
</evidence>
<gene>
    <name evidence="11" type="ORF">TASK_LOCUS8885</name>
</gene>
<protein>
    <submittedName>
        <fullName evidence="13">Transmembrane protein</fullName>
    </submittedName>
</protein>
<feature type="region of interest" description="Disordered" evidence="9">
    <location>
        <begin position="216"/>
        <end position="236"/>
    </location>
</feature>
<evidence type="ECO:0000256" key="8">
    <source>
        <dbReference type="ARBA" id="ARBA00023136"/>
    </source>
</evidence>
<dbReference type="PANTHER" id="PTHR15099:SF2">
    <property type="entry name" value="TRANSMEMBRANE PROTEIN 11, MITOCHONDRIAL"/>
    <property type="match status" value="1"/>
</dbReference>
<dbReference type="WBParaSite" id="TASK_0000888401-mRNA-1">
    <property type="protein sequence ID" value="TASK_0000888401-mRNA-1"/>
    <property type="gene ID" value="TASK_0000888401"/>
</dbReference>
<comment type="subcellular location">
    <subcellularLocation>
        <location evidence="2">Mitochondrion inner membrane</location>
        <topology evidence="2">Multi-pass membrane protein</topology>
    </subcellularLocation>
</comment>
<name>A0A0R3WDN4_TAEAS</name>
<evidence type="ECO:0000256" key="3">
    <source>
        <dbReference type="ARBA" id="ARBA00006060"/>
    </source>
</evidence>
<feature type="transmembrane region" description="Helical" evidence="10">
    <location>
        <begin position="273"/>
        <end position="293"/>
    </location>
</feature>
<dbReference type="Pfam" id="PF14972">
    <property type="entry name" value="Mito_morph_reg"/>
    <property type="match status" value="1"/>
</dbReference>
<keyword evidence="7" id="KW-0496">Mitochondrion</keyword>